<evidence type="ECO:0000313" key="2">
    <source>
        <dbReference type="Proteomes" id="UP000887013"/>
    </source>
</evidence>
<dbReference type="Proteomes" id="UP000887013">
    <property type="component" value="Unassembled WGS sequence"/>
</dbReference>
<sequence>MQYLTIDCQQNDYCGATLNASAETTWRYVVLQTNPDYTEIDHQRWIYHGDTLKETNISTLHSSSSGWHGSSNDGACGFDHNLVHKSGTLTPSNISDNVKWSVCDALYSRHTFQ</sequence>
<comment type="caution">
    <text evidence="1">The sequence shown here is derived from an EMBL/GenBank/DDBJ whole genome shotgun (WGS) entry which is preliminary data.</text>
</comment>
<evidence type="ECO:0000313" key="1">
    <source>
        <dbReference type="EMBL" id="GFT64236.1"/>
    </source>
</evidence>
<reference evidence="1" key="1">
    <citation type="submission" date="2020-08" db="EMBL/GenBank/DDBJ databases">
        <title>Multicomponent nature underlies the extraordinary mechanical properties of spider dragline silk.</title>
        <authorList>
            <person name="Kono N."/>
            <person name="Nakamura H."/>
            <person name="Mori M."/>
            <person name="Yoshida Y."/>
            <person name="Ohtoshi R."/>
            <person name="Malay A.D."/>
            <person name="Moran D.A.P."/>
            <person name="Tomita M."/>
            <person name="Numata K."/>
            <person name="Arakawa K."/>
        </authorList>
    </citation>
    <scope>NUCLEOTIDE SEQUENCE</scope>
</reference>
<keyword evidence="2" id="KW-1185">Reference proteome</keyword>
<gene>
    <name evidence="1" type="ORF">NPIL_435711</name>
</gene>
<name>A0A8X6PCU3_NEPPI</name>
<dbReference type="EMBL" id="BMAW01068409">
    <property type="protein sequence ID" value="GFT64236.1"/>
    <property type="molecule type" value="Genomic_DNA"/>
</dbReference>
<dbReference type="AlphaFoldDB" id="A0A8X6PCU3"/>
<protein>
    <submittedName>
        <fullName evidence="1">Uncharacterized protein</fullName>
    </submittedName>
</protein>
<organism evidence="1 2">
    <name type="scientific">Nephila pilipes</name>
    <name type="common">Giant wood spider</name>
    <name type="synonym">Nephila maculata</name>
    <dbReference type="NCBI Taxonomy" id="299642"/>
    <lineage>
        <taxon>Eukaryota</taxon>
        <taxon>Metazoa</taxon>
        <taxon>Ecdysozoa</taxon>
        <taxon>Arthropoda</taxon>
        <taxon>Chelicerata</taxon>
        <taxon>Arachnida</taxon>
        <taxon>Araneae</taxon>
        <taxon>Araneomorphae</taxon>
        <taxon>Entelegynae</taxon>
        <taxon>Araneoidea</taxon>
        <taxon>Nephilidae</taxon>
        <taxon>Nephila</taxon>
    </lineage>
</organism>
<proteinExistence type="predicted"/>
<accession>A0A8X6PCU3</accession>